<evidence type="ECO:0000313" key="2">
    <source>
        <dbReference type="Proteomes" id="UP000629025"/>
    </source>
</evidence>
<proteinExistence type="predicted"/>
<organism evidence="1 2">
    <name type="scientific">Marinobacterium zhoushanense</name>
    <dbReference type="NCBI Taxonomy" id="1679163"/>
    <lineage>
        <taxon>Bacteria</taxon>
        <taxon>Pseudomonadati</taxon>
        <taxon>Pseudomonadota</taxon>
        <taxon>Gammaproteobacteria</taxon>
        <taxon>Oceanospirillales</taxon>
        <taxon>Oceanospirillaceae</taxon>
        <taxon>Marinobacterium</taxon>
    </lineage>
</organism>
<keyword evidence="2" id="KW-1185">Reference proteome</keyword>
<evidence type="ECO:0000313" key="1">
    <source>
        <dbReference type="EMBL" id="GGB94416.1"/>
    </source>
</evidence>
<protein>
    <submittedName>
        <fullName evidence="1">Uncharacterized protein</fullName>
    </submittedName>
</protein>
<sequence>MKFSKEEKAFVMWWIDRQFANNPLFPSKCAVDNKEGKPSVSKGHVKAYKGWCKTAPKRSQIQDWIDEWLNKEDRKALKEALEAYRLKPESVDITAEPDTHSTVGE</sequence>
<gene>
    <name evidence="1" type="ORF">GCM10011352_20580</name>
</gene>
<comment type="caution">
    <text evidence="1">The sequence shown here is derived from an EMBL/GenBank/DDBJ whole genome shotgun (WGS) entry which is preliminary data.</text>
</comment>
<reference evidence="2" key="1">
    <citation type="journal article" date="2019" name="Int. J. Syst. Evol. Microbiol.">
        <title>The Global Catalogue of Microorganisms (GCM) 10K type strain sequencing project: providing services to taxonomists for standard genome sequencing and annotation.</title>
        <authorList>
            <consortium name="The Broad Institute Genomics Platform"/>
            <consortium name="The Broad Institute Genome Sequencing Center for Infectious Disease"/>
            <person name="Wu L."/>
            <person name="Ma J."/>
        </authorList>
    </citation>
    <scope>NUCLEOTIDE SEQUENCE [LARGE SCALE GENOMIC DNA]</scope>
    <source>
        <strain evidence="2">CGMCC 1.15341</strain>
    </source>
</reference>
<dbReference type="Proteomes" id="UP000629025">
    <property type="component" value="Unassembled WGS sequence"/>
</dbReference>
<dbReference type="EMBL" id="BMIJ01000004">
    <property type="protein sequence ID" value="GGB94416.1"/>
    <property type="molecule type" value="Genomic_DNA"/>
</dbReference>
<name>A0ABQ1KB45_9GAMM</name>
<accession>A0ABQ1KB45</accession>
<dbReference type="RefSeq" id="WP_188747959.1">
    <property type="nucleotide sequence ID" value="NZ_BMIJ01000004.1"/>
</dbReference>